<dbReference type="Pfam" id="PF00248">
    <property type="entry name" value="Aldo_ket_red"/>
    <property type="match status" value="1"/>
</dbReference>
<proteinExistence type="inferred from homology"/>
<evidence type="ECO:0000256" key="4">
    <source>
        <dbReference type="PIRSR" id="PIRSR000097-3"/>
    </source>
</evidence>
<dbReference type="FunFam" id="3.20.20.100:FF:000006">
    <property type="entry name" value="Aldo-keto reductase family 1 member A1"/>
    <property type="match status" value="1"/>
</dbReference>
<evidence type="ECO:0000256" key="2">
    <source>
        <dbReference type="ARBA" id="ARBA00022857"/>
    </source>
</evidence>
<dbReference type="GO" id="GO:0016491">
    <property type="term" value="F:oxidoreductase activity"/>
    <property type="evidence" value="ECO:0007669"/>
    <property type="project" value="UniProtKB-KW"/>
</dbReference>
<organism evidence="6 7">
    <name type="scientific">Trichogramma kaykai</name>
    <dbReference type="NCBI Taxonomy" id="54128"/>
    <lineage>
        <taxon>Eukaryota</taxon>
        <taxon>Metazoa</taxon>
        <taxon>Ecdysozoa</taxon>
        <taxon>Arthropoda</taxon>
        <taxon>Hexapoda</taxon>
        <taxon>Insecta</taxon>
        <taxon>Pterygota</taxon>
        <taxon>Neoptera</taxon>
        <taxon>Endopterygota</taxon>
        <taxon>Hymenoptera</taxon>
        <taxon>Apocrita</taxon>
        <taxon>Proctotrupomorpha</taxon>
        <taxon>Chalcidoidea</taxon>
        <taxon>Trichogrammatidae</taxon>
        <taxon>Trichogramma</taxon>
    </lineage>
</organism>
<keyword evidence="3" id="KW-0560">Oxidoreductase</keyword>
<dbReference type="InterPro" id="IPR020471">
    <property type="entry name" value="AKR"/>
</dbReference>
<dbReference type="PRINTS" id="PR00069">
    <property type="entry name" value="ALDKETRDTASE"/>
</dbReference>
<dbReference type="Proteomes" id="UP001627154">
    <property type="component" value="Unassembled WGS sequence"/>
</dbReference>
<dbReference type="Gene3D" id="3.20.20.100">
    <property type="entry name" value="NADP-dependent oxidoreductase domain"/>
    <property type="match status" value="1"/>
</dbReference>
<accession>A0ABD2W7G9</accession>
<dbReference type="EMBL" id="JBJJXI010000129">
    <property type="protein sequence ID" value="KAL3388609.1"/>
    <property type="molecule type" value="Genomic_DNA"/>
</dbReference>
<sequence length="312" mass="35896">MSGLQTASFYNGNKVPVLAIGTMSSMSPEAIKDAIKLGYRHFDISPVHSNEEEIGAVLSELFTNKVIRRENIFITAKLWNTCHRPDQVEPSLKKSLSLLNLKYVNLYLMNWPMGFEESDDPFPTDDAGQLRFSAVDYVDTWKAMEQLVEKNLVKNIGVANFNSKQLTRIIENCRIKPVVNQIECHPFLPQLKLTEFCKSHGILVSARNPFGAPDRPWSDPMSQGHLQNPQLIKIFQHYQKKPSQVFLHYQVQKGHLVVPEGSIKSKLEDHLRIFDFKITKEDMGLLDKLNRNRRVDAMLSCEDHPYYPFHEE</sequence>
<feature type="domain" description="NADP-dependent oxidoreductase" evidence="5">
    <location>
        <begin position="29"/>
        <end position="290"/>
    </location>
</feature>
<evidence type="ECO:0000259" key="5">
    <source>
        <dbReference type="Pfam" id="PF00248"/>
    </source>
</evidence>
<evidence type="ECO:0000313" key="6">
    <source>
        <dbReference type="EMBL" id="KAL3388609.1"/>
    </source>
</evidence>
<feature type="site" description="Lowers pKa of active site Tyr" evidence="4">
    <location>
        <position position="77"/>
    </location>
</feature>
<evidence type="ECO:0000256" key="1">
    <source>
        <dbReference type="ARBA" id="ARBA00007905"/>
    </source>
</evidence>
<comment type="caution">
    <text evidence="6">The sequence shown here is derived from an EMBL/GenBank/DDBJ whole genome shotgun (WGS) entry which is preliminary data.</text>
</comment>
<dbReference type="PANTHER" id="PTHR11732">
    <property type="entry name" value="ALDO/KETO REDUCTASE"/>
    <property type="match status" value="1"/>
</dbReference>
<protein>
    <recommendedName>
        <fullName evidence="5">NADP-dependent oxidoreductase domain-containing protein</fullName>
    </recommendedName>
</protein>
<comment type="similarity">
    <text evidence="1">Belongs to the aldo/keto reductase family.</text>
</comment>
<dbReference type="PIRSF" id="PIRSF000097">
    <property type="entry name" value="AKR"/>
    <property type="match status" value="1"/>
</dbReference>
<evidence type="ECO:0000256" key="3">
    <source>
        <dbReference type="ARBA" id="ARBA00023002"/>
    </source>
</evidence>
<keyword evidence="2" id="KW-0521">NADP</keyword>
<reference evidence="6 7" key="1">
    <citation type="journal article" date="2024" name="bioRxiv">
        <title>A reference genome for Trichogramma kaykai: A tiny desert-dwelling parasitoid wasp with competing sex-ratio distorters.</title>
        <authorList>
            <person name="Culotta J."/>
            <person name="Lindsey A.R."/>
        </authorList>
    </citation>
    <scope>NUCLEOTIDE SEQUENCE [LARGE SCALE GENOMIC DNA]</scope>
    <source>
        <strain evidence="6 7">KSX58</strain>
    </source>
</reference>
<keyword evidence="7" id="KW-1185">Reference proteome</keyword>
<evidence type="ECO:0000313" key="7">
    <source>
        <dbReference type="Proteomes" id="UP001627154"/>
    </source>
</evidence>
<dbReference type="InterPro" id="IPR023210">
    <property type="entry name" value="NADP_OxRdtase_dom"/>
</dbReference>
<gene>
    <name evidence="6" type="ORF">TKK_016324</name>
</gene>
<dbReference type="InterPro" id="IPR036812">
    <property type="entry name" value="NAD(P)_OxRdtase_dom_sf"/>
</dbReference>
<dbReference type="AlphaFoldDB" id="A0ABD2W7G9"/>
<dbReference type="SUPFAM" id="SSF51430">
    <property type="entry name" value="NAD(P)-linked oxidoreductase"/>
    <property type="match status" value="1"/>
</dbReference>
<name>A0ABD2W7G9_9HYME</name>